<evidence type="ECO:0000313" key="8">
    <source>
        <dbReference type="Proteomes" id="UP000242188"/>
    </source>
</evidence>
<name>A0A210PG83_MIZYE</name>
<keyword evidence="7" id="KW-0067">ATP-binding</keyword>
<keyword evidence="8" id="KW-1185">Reference proteome</keyword>
<gene>
    <name evidence="7" type="ORF">KP79_PYT16798</name>
</gene>
<dbReference type="InterPro" id="IPR027417">
    <property type="entry name" value="P-loop_NTPase"/>
</dbReference>
<dbReference type="InterPro" id="IPR014001">
    <property type="entry name" value="Helicase_ATP-bd"/>
</dbReference>
<dbReference type="STRING" id="6573.A0A210PG83"/>
<feature type="domain" description="Helicase ATP-binding" evidence="6">
    <location>
        <begin position="29"/>
        <end position="138"/>
    </location>
</feature>
<organism evidence="7 8">
    <name type="scientific">Mizuhopecten yessoensis</name>
    <name type="common">Japanese scallop</name>
    <name type="synonym">Patinopecten yessoensis</name>
    <dbReference type="NCBI Taxonomy" id="6573"/>
    <lineage>
        <taxon>Eukaryota</taxon>
        <taxon>Metazoa</taxon>
        <taxon>Spiralia</taxon>
        <taxon>Lophotrochozoa</taxon>
        <taxon>Mollusca</taxon>
        <taxon>Bivalvia</taxon>
        <taxon>Autobranchia</taxon>
        <taxon>Pteriomorphia</taxon>
        <taxon>Pectinida</taxon>
        <taxon>Pectinoidea</taxon>
        <taxon>Pectinidae</taxon>
        <taxon>Mizuhopecten</taxon>
    </lineage>
</organism>
<dbReference type="GO" id="GO:0043138">
    <property type="term" value="F:3'-5' DNA helicase activity"/>
    <property type="evidence" value="ECO:0007669"/>
    <property type="project" value="UniProtKB-EC"/>
</dbReference>
<evidence type="ECO:0000256" key="1">
    <source>
        <dbReference type="ARBA" id="ARBA00005446"/>
    </source>
</evidence>
<keyword evidence="7" id="KW-0347">Helicase</keyword>
<evidence type="ECO:0000259" key="6">
    <source>
        <dbReference type="PROSITE" id="PS51192"/>
    </source>
</evidence>
<keyword evidence="7" id="KW-0547">Nucleotide-binding</keyword>
<dbReference type="GO" id="GO:0005737">
    <property type="term" value="C:cytoplasm"/>
    <property type="evidence" value="ECO:0007669"/>
    <property type="project" value="TreeGrafter"/>
</dbReference>
<evidence type="ECO:0000256" key="5">
    <source>
        <dbReference type="ARBA" id="ARBA00034808"/>
    </source>
</evidence>
<keyword evidence="7" id="KW-0378">Hydrolase</keyword>
<keyword evidence="3" id="KW-0413">Isomerase</keyword>
<accession>A0A210PG83</accession>
<dbReference type="PANTHER" id="PTHR13710">
    <property type="entry name" value="DNA HELICASE RECQ FAMILY MEMBER"/>
    <property type="match status" value="1"/>
</dbReference>
<dbReference type="SUPFAM" id="SSF52540">
    <property type="entry name" value="P-loop containing nucleoside triphosphate hydrolases"/>
    <property type="match status" value="1"/>
</dbReference>
<comment type="caution">
    <text evidence="7">The sequence shown here is derived from an EMBL/GenBank/DDBJ whole genome shotgun (WGS) entry which is preliminary data.</text>
</comment>
<evidence type="ECO:0000256" key="3">
    <source>
        <dbReference type="ARBA" id="ARBA00023235"/>
    </source>
</evidence>
<keyword evidence="2" id="KW-0238">DNA-binding</keyword>
<dbReference type="GO" id="GO:0005524">
    <property type="term" value="F:ATP binding"/>
    <property type="evidence" value="ECO:0007669"/>
    <property type="project" value="InterPro"/>
</dbReference>
<dbReference type="GO" id="GO:0005694">
    <property type="term" value="C:chromosome"/>
    <property type="evidence" value="ECO:0007669"/>
    <property type="project" value="TreeGrafter"/>
</dbReference>
<dbReference type="Gene3D" id="3.40.50.300">
    <property type="entry name" value="P-loop containing nucleotide triphosphate hydrolases"/>
    <property type="match status" value="1"/>
</dbReference>
<evidence type="ECO:0000256" key="4">
    <source>
        <dbReference type="ARBA" id="ARBA00034617"/>
    </source>
</evidence>
<dbReference type="Pfam" id="PF00270">
    <property type="entry name" value="DEAD"/>
    <property type="match status" value="1"/>
</dbReference>
<dbReference type="GO" id="GO:0009378">
    <property type="term" value="F:four-way junction helicase activity"/>
    <property type="evidence" value="ECO:0007669"/>
    <property type="project" value="TreeGrafter"/>
</dbReference>
<evidence type="ECO:0000313" key="7">
    <source>
        <dbReference type="EMBL" id="OWF35500.1"/>
    </source>
</evidence>
<comment type="catalytic activity">
    <reaction evidence="4">
        <text>Couples ATP hydrolysis with the unwinding of duplex DNA by translocating in the 3'-5' direction.</text>
        <dbReference type="EC" id="5.6.2.4"/>
    </reaction>
</comment>
<dbReference type="GO" id="GO:0000724">
    <property type="term" value="P:double-strand break repair via homologous recombination"/>
    <property type="evidence" value="ECO:0007669"/>
    <property type="project" value="TreeGrafter"/>
</dbReference>
<dbReference type="OrthoDB" id="5959447at2759"/>
<dbReference type="EC" id="5.6.2.4" evidence="5"/>
<proteinExistence type="inferred from homology"/>
<dbReference type="EMBL" id="NEDP02076724">
    <property type="protein sequence ID" value="OWF35500.1"/>
    <property type="molecule type" value="Genomic_DNA"/>
</dbReference>
<evidence type="ECO:0000256" key="2">
    <source>
        <dbReference type="ARBA" id="ARBA00023125"/>
    </source>
</evidence>
<dbReference type="GO" id="GO:0003677">
    <property type="term" value="F:DNA binding"/>
    <property type="evidence" value="ECO:0007669"/>
    <property type="project" value="UniProtKB-KW"/>
</dbReference>
<dbReference type="PANTHER" id="PTHR13710:SF105">
    <property type="entry name" value="ATP-DEPENDENT DNA HELICASE Q1"/>
    <property type="match status" value="1"/>
</dbReference>
<dbReference type="PROSITE" id="PS51192">
    <property type="entry name" value="HELICASE_ATP_BIND_1"/>
    <property type="match status" value="1"/>
</dbReference>
<sequence>MDRFKITELRHQQETAIRALSDGKDVFVGSRKSLAYECFHLIRQGSSVLVIAPLVSIMSEQCDRLMQHGVSATYIGRDPIDNDGIINGEYGFVFGSPECFLDDSKWRTMLRSDPYQQKLELIVVDEAHTVIQWQVAIQ</sequence>
<dbReference type="AlphaFoldDB" id="A0A210PG83"/>
<protein>
    <recommendedName>
        <fullName evidence="5">DNA 3'-5' helicase</fullName>
        <ecNumber evidence="5">5.6.2.4</ecNumber>
    </recommendedName>
</protein>
<comment type="similarity">
    <text evidence="1">Belongs to the helicase family. RecQ subfamily.</text>
</comment>
<dbReference type="InterPro" id="IPR011545">
    <property type="entry name" value="DEAD/DEAH_box_helicase_dom"/>
</dbReference>
<reference evidence="7 8" key="1">
    <citation type="journal article" date="2017" name="Nat. Ecol. Evol.">
        <title>Scallop genome provides insights into evolution of bilaterian karyotype and development.</title>
        <authorList>
            <person name="Wang S."/>
            <person name="Zhang J."/>
            <person name="Jiao W."/>
            <person name="Li J."/>
            <person name="Xun X."/>
            <person name="Sun Y."/>
            <person name="Guo X."/>
            <person name="Huan P."/>
            <person name="Dong B."/>
            <person name="Zhang L."/>
            <person name="Hu X."/>
            <person name="Sun X."/>
            <person name="Wang J."/>
            <person name="Zhao C."/>
            <person name="Wang Y."/>
            <person name="Wang D."/>
            <person name="Huang X."/>
            <person name="Wang R."/>
            <person name="Lv J."/>
            <person name="Li Y."/>
            <person name="Zhang Z."/>
            <person name="Liu B."/>
            <person name="Lu W."/>
            <person name="Hui Y."/>
            <person name="Liang J."/>
            <person name="Zhou Z."/>
            <person name="Hou R."/>
            <person name="Li X."/>
            <person name="Liu Y."/>
            <person name="Li H."/>
            <person name="Ning X."/>
            <person name="Lin Y."/>
            <person name="Zhao L."/>
            <person name="Xing Q."/>
            <person name="Dou J."/>
            <person name="Li Y."/>
            <person name="Mao J."/>
            <person name="Guo H."/>
            <person name="Dou H."/>
            <person name="Li T."/>
            <person name="Mu C."/>
            <person name="Jiang W."/>
            <person name="Fu Q."/>
            <person name="Fu X."/>
            <person name="Miao Y."/>
            <person name="Liu J."/>
            <person name="Yu Q."/>
            <person name="Li R."/>
            <person name="Liao H."/>
            <person name="Li X."/>
            <person name="Kong Y."/>
            <person name="Jiang Z."/>
            <person name="Chourrout D."/>
            <person name="Li R."/>
            <person name="Bao Z."/>
        </authorList>
    </citation>
    <scope>NUCLEOTIDE SEQUENCE [LARGE SCALE GENOMIC DNA]</scope>
    <source>
        <strain evidence="7 8">PY_sf001</strain>
    </source>
</reference>
<dbReference type="Proteomes" id="UP000242188">
    <property type="component" value="Unassembled WGS sequence"/>
</dbReference>